<gene>
    <name evidence="8" type="ORF">ACI2JU_10995</name>
</gene>
<dbReference type="EMBL" id="JBJDOT010000013">
    <property type="protein sequence ID" value="MFK3864401.1"/>
    <property type="molecule type" value="Genomic_DNA"/>
</dbReference>
<accession>A0ABW8KX82</accession>
<evidence type="ECO:0000256" key="4">
    <source>
        <dbReference type="ARBA" id="ARBA00022989"/>
    </source>
</evidence>
<evidence type="ECO:0000256" key="3">
    <source>
        <dbReference type="ARBA" id="ARBA00022692"/>
    </source>
</evidence>
<evidence type="ECO:0000256" key="6">
    <source>
        <dbReference type="SAM" id="Phobius"/>
    </source>
</evidence>
<dbReference type="InterPro" id="IPR037185">
    <property type="entry name" value="EmrE-like"/>
</dbReference>
<dbReference type="PANTHER" id="PTHR32322:SF18">
    <property type="entry name" value="S-ADENOSYLMETHIONINE_S-ADENOSYLHOMOCYSTEINE TRANSPORTER"/>
    <property type="match status" value="1"/>
</dbReference>
<keyword evidence="2" id="KW-1003">Cell membrane</keyword>
<sequence>MSTIFGVLAIFLWGALALLGNLTKALPAFQLLFMCFFVSFLLLFIKRLVTKQPLLTLPTLGKAQTIIGIVGLFGFHFCYFMALKYAPLIEVSLIVYLWPLLLGVFVARSENKINAIIGGLVGFIGIVFLISDGSGFTINSQYFLGYLFAASCALLWSSYSLFMTRFDNHVDDIGWLSLYVAILALLAHIYFEQTVTRFSLTQTVGIFLLGLGPVGGAFYLWDIALKRGNKTLLASLSFLTPLLSTVLLVMAQQIHFSWAILIALAFVLIGAAISNYKCRPRSVNASHL</sequence>
<feature type="transmembrane region" description="Helical" evidence="6">
    <location>
        <begin position="27"/>
        <end position="45"/>
    </location>
</feature>
<reference evidence="8 9" key="1">
    <citation type="submission" date="2024-11" db="EMBL/GenBank/DDBJ databases">
        <title>The Natural Products Discovery Center: Release of the First 8490 Sequenced Strains for Exploring Actinobacteria Biosynthetic Diversity.</title>
        <authorList>
            <person name="Kalkreuter E."/>
            <person name="Kautsar S.A."/>
            <person name="Yang D."/>
            <person name="Bader C.D."/>
            <person name="Teijaro C.N."/>
            <person name="Fluegel L."/>
            <person name="Davis C.M."/>
            <person name="Simpson J.R."/>
            <person name="Lauterbach L."/>
            <person name="Steele A.D."/>
            <person name="Gui C."/>
            <person name="Meng S."/>
            <person name="Li G."/>
            <person name="Viehrig K."/>
            <person name="Ye F."/>
            <person name="Su P."/>
            <person name="Kiefer A.F."/>
            <person name="Nichols A."/>
            <person name="Cepeda A.J."/>
            <person name="Yan W."/>
            <person name="Fan B."/>
            <person name="Jiang Y."/>
            <person name="Adhikari A."/>
            <person name="Zheng C.-J."/>
            <person name="Schuster L."/>
            <person name="Cowan T.M."/>
            <person name="Smanski M.J."/>
            <person name="Chevrette M.G."/>
            <person name="De Carvalho L.P.S."/>
            <person name="Shen B."/>
        </authorList>
    </citation>
    <scope>NUCLEOTIDE SEQUENCE [LARGE SCALE GENOMIC DNA]</scope>
    <source>
        <strain evidence="8 9">NPDC078403</strain>
    </source>
</reference>
<evidence type="ECO:0000259" key="7">
    <source>
        <dbReference type="Pfam" id="PF00892"/>
    </source>
</evidence>
<dbReference type="Pfam" id="PF00892">
    <property type="entry name" value="EamA"/>
    <property type="match status" value="2"/>
</dbReference>
<evidence type="ECO:0000256" key="5">
    <source>
        <dbReference type="ARBA" id="ARBA00023136"/>
    </source>
</evidence>
<feature type="transmembrane region" description="Helical" evidence="6">
    <location>
        <begin position="173"/>
        <end position="191"/>
    </location>
</feature>
<evidence type="ECO:0000313" key="8">
    <source>
        <dbReference type="EMBL" id="MFK3864401.1"/>
    </source>
</evidence>
<evidence type="ECO:0000256" key="1">
    <source>
        <dbReference type="ARBA" id="ARBA00004651"/>
    </source>
</evidence>
<name>A0ABW8KX82_9GAMM</name>
<feature type="transmembrane region" description="Helical" evidence="6">
    <location>
        <begin position="88"/>
        <end position="106"/>
    </location>
</feature>
<feature type="transmembrane region" description="Helical" evidence="6">
    <location>
        <begin position="256"/>
        <end position="276"/>
    </location>
</feature>
<proteinExistence type="predicted"/>
<protein>
    <submittedName>
        <fullName evidence="8">DMT family transporter</fullName>
    </submittedName>
</protein>
<feature type="transmembrane region" description="Helical" evidence="6">
    <location>
        <begin position="143"/>
        <end position="161"/>
    </location>
</feature>
<feature type="transmembrane region" description="Helical" evidence="6">
    <location>
        <begin position="233"/>
        <end position="250"/>
    </location>
</feature>
<keyword evidence="3 6" id="KW-0812">Transmembrane</keyword>
<feature type="transmembrane region" description="Helical" evidence="6">
    <location>
        <begin position="113"/>
        <end position="131"/>
    </location>
</feature>
<dbReference type="InterPro" id="IPR000620">
    <property type="entry name" value="EamA_dom"/>
</dbReference>
<comment type="caution">
    <text evidence="8">The sequence shown here is derived from an EMBL/GenBank/DDBJ whole genome shotgun (WGS) entry which is preliminary data.</text>
</comment>
<dbReference type="Proteomes" id="UP001620262">
    <property type="component" value="Unassembled WGS sequence"/>
</dbReference>
<dbReference type="RefSeq" id="WP_182717273.1">
    <property type="nucleotide sequence ID" value="NZ_JBJDOT010000013.1"/>
</dbReference>
<keyword evidence="4 6" id="KW-1133">Transmembrane helix</keyword>
<evidence type="ECO:0000313" key="9">
    <source>
        <dbReference type="Proteomes" id="UP001620262"/>
    </source>
</evidence>
<dbReference type="PANTHER" id="PTHR32322">
    <property type="entry name" value="INNER MEMBRANE TRANSPORTER"/>
    <property type="match status" value="1"/>
</dbReference>
<feature type="domain" description="EamA" evidence="7">
    <location>
        <begin position="4"/>
        <end position="130"/>
    </location>
</feature>
<dbReference type="SUPFAM" id="SSF103481">
    <property type="entry name" value="Multidrug resistance efflux transporter EmrE"/>
    <property type="match status" value="2"/>
</dbReference>
<comment type="subcellular location">
    <subcellularLocation>
        <location evidence="1">Cell membrane</location>
        <topology evidence="1">Multi-pass membrane protein</topology>
    </subcellularLocation>
</comment>
<keyword evidence="9" id="KW-1185">Reference proteome</keyword>
<evidence type="ECO:0000256" key="2">
    <source>
        <dbReference type="ARBA" id="ARBA00022475"/>
    </source>
</evidence>
<feature type="transmembrane region" description="Helical" evidence="6">
    <location>
        <begin position="203"/>
        <end position="221"/>
    </location>
</feature>
<keyword evidence="5 6" id="KW-0472">Membrane</keyword>
<organism evidence="8 9">
    <name type="scientific">Pseudoalteromonas rhizosphaerae</name>
    <dbReference type="NCBI Taxonomy" id="2518973"/>
    <lineage>
        <taxon>Bacteria</taxon>
        <taxon>Pseudomonadati</taxon>
        <taxon>Pseudomonadota</taxon>
        <taxon>Gammaproteobacteria</taxon>
        <taxon>Alteromonadales</taxon>
        <taxon>Pseudoalteromonadaceae</taxon>
        <taxon>Pseudoalteromonas</taxon>
    </lineage>
</organism>
<feature type="domain" description="EamA" evidence="7">
    <location>
        <begin position="144"/>
        <end position="275"/>
    </location>
</feature>
<feature type="transmembrane region" description="Helical" evidence="6">
    <location>
        <begin position="65"/>
        <end position="82"/>
    </location>
</feature>
<dbReference type="InterPro" id="IPR050638">
    <property type="entry name" value="AA-Vitamin_Transporters"/>
</dbReference>